<feature type="compositionally biased region" description="Polar residues" evidence="9">
    <location>
        <begin position="119"/>
        <end position="135"/>
    </location>
</feature>
<evidence type="ECO:0000256" key="1">
    <source>
        <dbReference type="ARBA" id="ARBA00004173"/>
    </source>
</evidence>
<feature type="compositionally biased region" description="Basic and acidic residues" evidence="9">
    <location>
        <begin position="136"/>
        <end position="148"/>
    </location>
</feature>
<dbReference type="InterPro" id="IPR039289">
    <property type="entry name" value="CHCHD4"/>
</dbReference>
<proteinExistence type="predicted"/>
<keyword evidence="7" id="KW-1015">Disulfide bond</keyword>
<name>A0A6H5I7H4_9HYME</name>
<evidence type="ECO:0000256" key="7">
    <source>
        <dbReference type="ARBA" id="ARBA00023157"/>
    </source>
</evidence>
<keyword evidence="5" id="KW-0811">Translocation</keyword>
<evidence type="ECO:0000256" key="4">
    <source>
        <dbReference type="ARBA" id="ARBA00023002"/>
    </source>
</evidence>
<keyword evidence="4" id="KW-0560">Oxidoreductase</keyword>
<comment type="subcellular location">
    <subcellularLocation>
        <location evidence="1">Mitochondrion</location>
    </subcellularLocation>
</comment>
<dbReference type="Gene3D" id="1.10.287.2900">
    <property type="match status" value="1"/>
</dbReference>
<dbReference type="Proteomes" id="UP000479190">
    <property type="component" value="Unassembled WGS sequence"/>
</dbReference>
<protein>
    <recommendedName>
        <fullName evidence="12">CHCH domain-containing protein</fullName>
    </recommendedName>
</protein>
<accession>A0A6H5I7H4</accession>
<dbReference type="GO" id="GO:0015035">
    <property type="term" value="F:protein-disulfide reductase activity"/>
    <property type="evidence" value="ECO:0007669"/>
    <property type="project" value="InterPro"/>
</dbReference>
<dbReference type="PROSITE" id="PS51808">
    <property type="entry name" value="CHCH"/>
    <property type="match status" value="1"/>
</dbReference>
<dbReference type="AlphaFoldDB" id="A0A6H5I7H4"/>
<gene>
    <name evidence="10" type="ORF">TBRA_LOCUS3627</name>
</gene>
<evidence type="ECO:0000256" key="5">
    <source>
        <dbReference type="ARBA" id="ARBA00023010"/>
    </source>
</evidence>
<keyword evidence="11" id="KW-1185">Reference proteome</keyword>
<keyword evidence="8" id="KW-0676">Redox-active center</keyword>
<dbReference type="PANTHER" id="PTHR21622:SF0">
    <property type="entry name" value="COILED-COIL-HELIX-COILED-COIL-HELIX DOMAIN CONTAINING 4"/>
    <property type="match status" value="1"/>
</dbReference>
<evidence type="ECO:0008006" key="12">
    <source>
        <dbReference type="Google" id="ProtNLM"/>
    </source>
</evidence>
<evidence type="ECO:0000256" key="9">
    <source>
        <dbReference type="SAM" id="MobiDB-lite"/>
    </source>
</evidence>
<reference evidence="10 11" key="1">
    <citation type="submission" date="2020-02" db="EMBL/GenBank/DDBJ databases">
        <authorList>
            <person name="Ferguson B K."/>
        </authorList>
    </citation>
    <scope>NUCLEOTIDE SEQUENCE [LARGE SCALE GENOMIC DNA]</scope>
</reference>
<organism evidence="10 11">
    <name type="scientific">Trichogramma brassicae</name>
    <dbReference type="NCBI Taxonomy" id="86971"/>
    <lineage>
        <taxon>Eukaryota</taxon>
        <taxon>Metazoa</taxon>
        <taxon>Ecdysozoa</taxon>
        <taxon>Arthropoda</taxon>
        <taxon>Hexapoda</taxon>
        <taxon>Insecta</taxon>
        <taxon>Pterygota</taxon>
        <taxon>Neoptera</taxon>
        <taxon>Endopterygota</taxon>
        <taxon>Hymenoptera</taxon>
        <taxon>Apocrita</taxon>
        <taxon>Proctotrupomorpha</taxon>
        <taxon>Chalcidoidea</taxon>
        <taxon>Trichogrammatidae</taxon>
        <taxon>Trichogramma</taxon>
    </lineage>
</organism>
<evidence type="ECO:0000256" key="2">
    <source>
        <dbReference type="ARBA" id="ARBA00022448"/>
    </source>
</evidence>
<feature type="region of interest" description="Disordered" evidence="9">
    <location>
        <begin position="119"/>
        <end position="148"/>
    </location>
</feature>
<keyword evidence="3" id="KW-0653">Protein transport</keyword>
<dbReference type="EMBL" id="CADCXV010000649">
    <property type="protein sequence ID" value="CAB0031660.1"/>
    <property type="molecule type" value="Genomic_DNA"/>
</dbReference>
<dbReference type="GO" id="GO:0045041">
    <property type="term" value="P:protein import into mitochondrial intermembrane space"/>
    <property type="evidence" value="ECO:0007669"/>
    <property type="project" value="InterPro"/>
</dbReference>
<dbReference type="PANTHER" id="PTHR21622">
    <property type="entry name" value="COILED-COIL-HELIX-COILED-COIL-HELIX DOMAIN CONTAINING 4"/>
    <property type="match status" value="1"/>
</dbReference>
<evidence type="ECO:0000256" key="8">
    <source>
        <dbReference type="ARBA" id="ARBA00023284"/>
    </source>
</evidence>
<keyword evidence="6" id="KW-0496">Mitochondrion</keyword>
<keyword evidence="2" id="KW-0813">Transport</keyword>
<evidence type="ECO:0000256" key="6">
    <source>
        <dbReference type="ARBA" id="ARBA00023128"/>
    </source>
</evidence>
<evidence type="ECO:0000313" key="10">
    <source>
        <dbReference type="EMBL" id="CAB0031660.1"/>
    </source>
</evidence>
<dbReference type="GO" id="GO:0005758">
    <property type="term" value="C:mitochondrial intermembrane space"/>
    <property type="evidence" value="ECO:0007669"/>
    <property type="project" value="TreeGrafter"/>
</dbReference>
<evidence type="ECO:0000256" key="3">
    <source>
        <dbReference type="ARBA" id="ARBA00022927"/>
    </source>
</evidence>
<dbReference type="OrthoDB" id="7481291at2759"/>
<evidence type="ECO:0000313" key="11">
    <source>
        <dbReference type="Proteomes" id="UP000479190"/>
    </source>
</evidence>
<sequence length="148" mass="16039">MSTVKKLGKDTVIMATKEDHAVSELEPPPGAVLPNGEINWDCPCLGGMPYGPCGTEFREAFSCFINSTNESKGSDCVDAINAMLGCMGKHPELYGDKSTDMNEDFEDDTTKVIDKQTVLTNSSETENVLNTSMKNESTEAEKTVSKES</sequence>